<organism evidence="1">
    <name type="scientific">Solanum lycopersicum</name>
    <name type="common">Tomato</name>
    <name type="synonym">Lycopersicon esculentum</name>
    <dbReference type="NCBI Taxonomy" id="4081"/>
    <lineage>
        <taxon>Eukaryota</taxon>
        <taxon>Viridiplantae</taxon>
        <taxon>Streptophyta</taxon>
        <taxon>Embryophyta</taxon>
        <taxon>Tracheophyta</taxon>
        <taxon>Spermatophyta</taxon>
        <taxon>Magnoliopsida</taxon>
        <taxon>eudicotyledons</taxon>
        <taxon>Gunneridae</taxon>
        <taxon>Pentapetalae</taxon>
        <taxon>asterids</taxon>
        <taxon>lamiids</taxon>
        <taxon>Solanales</taxon>
        <taxon>Solanaceae</taxon>
        <taxon>Solanoideae</taxon>
        <taxon>Solaneae</taxon>
        <taxon>Solanum</taxon>
        <taxon>Solanum subgen. Lycopersicon</taxon>
    </lineage>
</organism>
<keyword evidence="2" id="KW-1185">Reference proteome</keyword>
<dbReference type="Proteomes" id="UP000004994">
    <property type="component" value="Chromosome 6"/>
</dbReference>
<dbReference type="Gramene" id="Solyc06g048717.1.1">
    <property type="protein sequence ID" value="Solyc06g048717.1.1"/>
    <property type="gene ID" value="Solyc06g048717.1"/>
</dbReference>
<reference evidence="1" key="2">
    <citation type="submission" date="2019-01" db="UniProtKB">
        <authorList>
            <consortium name="EnsemblPlants"/>
        </authorList>
    </citation>
    <scope>IDENTIFICATION</scope>
    <source>
        <strain evidence="1">cv. Heinz 1706</strain>
    </source>
</reference>
<name>A0A3Q7HMQ3_SOLLC</name>
<dbReference type="EnsemblPlants" id="Solyc06g048717.1.1">
    <property type="protein sequence ID" value="Solyc06g048717.1.1"/>
    <property type="gene ID" value="Solyc06g048717.1"/>
</dbReference>
<sequence>MEVRMQYDAKCRVQLCKLSFEAIFGATEFISTFLEVFCGIRNFSADVRRTSNDKVALTCLNSDHESMLLKKKNLGHFHSVNGIAVTNFIRRHRKTKLDQIVVAFNRAFSFMHKCLICMCNFLAACMQMTCSEQKNKLPYL</sequence>
<dbReference type="InParanoid" id="A0A3Q7HMQ3"/>
<accession>A0A3Q7HMQ3</accession>
<evidence type="ECO:0000313" key="2">
    <source>
        <dbReference type="Proteomes" id="UP000004994"/>
    </source>
</evidence>
<reference evidence="1" key="1">
    <citation type="journal article" date="2012" name="Nature">
        <title>The tomato genome sequence provides insights into fleshy fruit evolution.</title>
        <authorList>
            <consortium name="Tomato Genome Consortium"/>
        </authorList>
    </citation>
    <scope>NUCLEOTIDE SEQUENCE [LARGE SCALE GENOMIC DNA]</scope>
    <source>
        <strain evidence="1">cv. Heinz 1706</strain>
    </source>
</reference>
<proteinExistence type="predicted"/>
<evidence type="ECO:0000313" key="1">
    <source>
        <dbReference type="EnsemblPlants" id="Solyc06g048717.1.1"/>
    </source>
</evidence>
<protein>
    <submittedName>
        <fullName evidence="1">Uncharacterized protein</fullName>
    </submittedName>
</protein>
<dbReference type="AlphaFoldDB" id="A0A3Q7HMQ3"/>